<dbReference type="Pfam" id="PF01853">
    <property type="entry name" value="MOZ_SAS"/>
    <property type="match status" value="1"/>
</dbReference>
<keyword evidence="4" id="KW-0808">Transferase</keyword>
<evidence type="ECO:0000256" key="9">
    <source>
        <dbReference type="ARBA" id="ARBA00023015"/>
    </source>
</evidence>
<accession>A0A8H8CS07</accession>
<evidence type="ECO:0000256" key="5">
    <source>
        <dbReference type="ARBA" id="ARBA00022723"/>
    </source>
</evidence>
<keyword evidence="7" id="KW-0862">Zinc</keyword>
<keyword evidence="12" id="KW-0012">Acyltransferase</keyword>
<feature type="active site" description="Proton donor/acceptor" evidence="13">
    <location>
        <position position="387"/>
    </location>
</feature>
<keyword evidence="6" id="KW-0863">Zinc-finger</keyword>
<dbReference type="OrthoDB" id="787137at2759"/>
<evidence type="ECO:0000256" key="13">
    <source>
        <dbReference type="PIRSR" id="PIRSR602717-51"/>
    </source>
</evidence>
<evidence type="ECO:0000256" key="11">
    <source>
        <dbReference type="ARBA" id="ARBA00023242"/>
    </source>
</evidence>
<feature type="domain" description="MYST-type HAT" evidence="15">
    <location>
        <begin position="168"/>
        <end position="586"/>
    </location>
</feature>
<evidence type="ECO:0000256" key="1">
    <source>
        <dbReference type="ARBA" id="ARBA00004123"/>
    </source>
</evidence>
<sequence>MPATHTVQVSADPRVYTVIKNGQEKQVNVVQRHKGEVYVHYIDTDRRMDEWIPEEQLKSHPGPVPVVAPAAGAGAGAAEPRRGEGNKRRRGNARKSQAGHPEASSSNGFAAPMEPEPSTIEDVDMLSHQQHQQHQHQHHQLQQQHQQSTTEVVLTEEEYDLRHHQQLHSQKNFDMVIFDVWKIKPWYFSPYPLTETEADEVASASNQAAIKIPGVARATARSHGRTSDLLAGGLHRQHSGESMLWVCHFCFKYMADGGPWELHKKECKMKHPPGKKVYQRGAHIIWEVDGAKEKLYCQNLSLFGKLFIDVKTLFFDCDNFLFYILTDAKSSEDHILGFFSKEKLSYDDYNLACILTLPQYQKKGYGMLMIEFSYELSRRAGKVGSPERPLSDLGLRSYLAYWISTILRFFRRVLTVLPPDVLSTRTINNFPELIDGVQVSGDVERTQSKKRKIPKGFDGEVSEQNIERMRCLMPYSAIHDPVFTSKRIMETVPRADGGAEVHVRVECTLEDIAKATNLRPDDAAFALNECGLLMHRMSRDHEGEGEGEGGQGRPDTIVVTRELVEKVAKERNVKIMYMDMSCVLLP</sequence>
<evidence type="ECO:0000256" key="14">
    <source>
        <dbReference type="SAM" id="MobiDB-lite"/>
    </source>
</evidence>
<comment type="similarity">
    <text evidence="2">Belongs to the MYST (SAS/MOZ) family.</text>
</comment>
<evidence type="ECO:0000259" key="15">
    <source>
        <dbReference type="PROSITE" id="PS51726"/>
    </source>
</evidence>
<evidence type="ECO:0000256" key="3">
    <source>
        <dbReference type="ARBA" id="ARBA00013184"/>
    </source>
</evidence>
<evidence type="ECO:0000256" key="6">
    <source>
        <dbReference type="ARBA" id="ARBA00022771"/>
    </source>
</evidence>
<dbReference type="InterPro" id="IPR036388">
    <property type="entry name" value="WH-like_DNA-bd_sf"/>
</dbReference>
<dbReference type="Gene3D" id="3.30.60.60">
    <property type="entry name" value="N-acetyl transferase-like"/>
    <property type="match status" value="1"/>
</dbReference>
<dbReference type="Gene3D" id="3.40.630.30">
    <property type="match status" value="1"/>
</dbReference>
<comment type="caution">
    <text evidence="16">The sequence shown here is derived from an EMBL/GenBank/DDBJ whole genome shotgun (WGS) entry which is preliminary data.</text>
</comment>
<dbReference type="GO" id="GO:0046972">
    <property type="term" value="F:histone H4K16 acetyltransferase activity"/>
    <property type="evidence" value="ECO:0007669"/>
    <property type="project" value="TreeGrafter"/>
</dbReference>
<comment type="subcellular location">
    <subcellularLocation>
        <location evidence="1">Nucleus</location>
    </subcellularLocation>
</comment>
<evidence type="ECO:0000313" key="16">
    <source>
        <dbReference type="EMBL" id="KAG5174679.1"/>
    </source>
</evidence>
<dbReference type="PANTHER" id="PTHR10615">
    <property type="entry name" value="HISTONE ACETYLTRANSFERASE"/>
    <property type="match status" value="1"/>
</dbReference>
<dbReference type="Gene3D" id="1.10.10.10">
    <property type="entry name" value="Winged helix-like DNA-binding domain superfamily/Winged helix DNA-binding domain"/>
    <property type="match status" value="1"/>
</dbReference>
<dbReference type="InterPro" id="IPR016197">
    <property type="entry name" value="Chromo-like_dom_sf"/>
</dbReference>
<evidence type="ECO:0000256" key="10">
    <source>
        <dbReference type="ARBA" id="ARBA00023163"/>
    </source>
</evidence>
<dbReference type="GO" id="GO:0035267">
    <property type="term" value="C:NuA4 histone acetyltransferase complex"/>
    <property type="evidence" value="ECO:0007669"/>
    <property type="project" value="TreeGrafter"/>
</dbReference>
<keyword evidence="8" id="KW-0007">Acetylation</keyword>
<dbReference type="InterPro" id="IPR050603">
    <property type="entry name" value="MYST_HAT"/>
</dbReference>
<dbReference type="GO" id="GO:0008270">
    <property type="term" value="F:zinc ion binding"/>
    <property type="evidence" value="ECO:0007669"/>
    <property type="project" value="UniProtKB-KW"/>
</dbReference>
<evidence type="ECO:0000256" key="7">
    <source>
        <dbReference type="ARBA" id="ARBA00022833"/>
    </source>
</evidence>
<keyword evidence="5" id="KW-0479">Metal-binding</keyword>
<keyword evidence="10" id="KW-0804">Transcription</keyword>
<evidence type="ECO:0000256" key="8">
    <source>
        <dbReference type="ARBA" id="ARBA00022990"/>
    </source>
</evidence>
<proteinExistence type="inferred from homology"/>
<keyword evidence="9" id="KW-0805">Transcription regulation</keyword>
<dbReference type="InterPro" id="IPR002717">
    <property type="entry name" value="HAT_MYST-type"/>
</dbReference>
<dbReference type="GO" id="GO:0006355">
    <property type="term" value="P:regulation of DNA-templated transcription"/>
    <property type="evidence" value="ECO:0007669"/>
    <property type="project" value="InterPro"/>
</dbReference>
<dbReference type="GO" id="GO:0005634">
    <property type="term" value="C:nucleus"/>
    <property type="evidence" value="ECO:0007669"/>
    <property type="project" value="UniProtKB-SubCell"/>
</dbReference>
<evidence type="ECO:0000256" key="12">
    <source>
        <dbReference type="ARBA" id="ARBA00023315"/>
    </source>
</evidence>
<dbReference type="EMBL" id="JAFIQS010000001">
    <property type="protein sequence ID" value="KAG5174679.1"/>
    <property type="molecule type" value="Genomic_DNA"/>
</dbReference>
<dbReference type="SUPFAM" id="SSF54160">
    <property type="entry name" value="Chromo domain-like"/>
    <property type="match status" value="1"/>
</dbReference>
<dbReference type="PANTHER" id="PTHR10615:SF219">
    <property type="entry name" value="HISTONE ACETYLTRANSFERASE KAT5"/>
    <property type="match status" value="1"/>
</dbReference>
<keyword evidence="11" id="KW-0539">Nucleus</keyword>
<dbReference type="PROSITE" id="PS51726">
    <property type="entry name" value="MYST_HAT"/>
    <property type="match status" value="1"/>
</dbReference>
<organism evidence="16">
    <name type="scientific">Psilocybe cubensis</name>
    <name type="common">Psychedelic mushroom</name>
    <name type="synonym">Stropharia cubensis</name>
    <dbReference type="NCBI Taxonomy" id="181762"/>
    <lineage>
        <taxon>Eukaryota</taxon>
        <taxon>Fungi</taxon>
        <taxon>Dikarya</taxon>
        <taxon>Basidiomycota</taxon>
        <taxon>Agaricomycotina</taxon>
        <taxon>Agaricomycetes</taxon>
        <taxon>Agaricomycetidae</taxon>
        <taxon>Agaricales</taxon>
        <taxon>Agaricineae</taxon>
        <taxon>Strophariaceae</taxon>
        <taxon>Psilocybe</taxon>
    </lineage>
</organism>
<reference evidence="16" key="1">
    <citation type="submission" date="2021-02" db="EMBL/GenBank/DDBJ databases">
        <title>Psilocybe cubensis genome.</title>
        <authorList>
            <person name="Mckernan K.J."/>
            <person name="Crawford S."/>
            <person name="Trippe A."/>
            <person name="Kane L.T."/>
            <person name="Mclaughlin S."/>
        </authorList>
    </citation>
    <scope>NUCLEOTIDE SEQUENCE [LARGE SCALE GENOMIC DNA]</scope>
    <source>
        <strain evidence="16">MGC-MH-2018</strain>
    </source>
</reference>
<protein>
    <recommendedName>
        <fullName evidence="3">histone acetyltransferase</fullName>
        <ecNumber evidence="3">2.3.1.48</ecNumber>
    </recommendedName>
</protein>
<feature type="region of interest" description="Disordered" evidence="14">
    <location>
        <begin position="57"/>
        <end position="151"/>
    </location>
</feature>
<evidence type="ECO:0000256" key="4">
    <source>
        <dbReference type="ARBA" id="ARBA00022679"/>
    </source>
</evidence>
<dbReference type="SUPFAM" id="SSF55729">
    <property type="entry name" value="Acyl-CoA N-acyltransferases (Nat)"/>
    <property type="match status" value="1"/>
</dbReference>
<dbReference type="Pfam" id="PF11717">
    <property type="entry name" value="Tudor-knot"/>
    <property type="match status" value="1"/>
</dbReference>
<name>A0A8H8CS07_PSICU</name>
<dbReference type="EC" id="2.3.1.48" evidence="3"/>
<feature type="compositionally biased region" description="Low complexity" evidence="14">
    <location>
        <begin position="65"/>
        <end position="78"/>
    </location>
</feature>
<dbReference type="InterPro" id="IPR016181">
    <property type="entry name" value="Acyl_CoA_acyltransferase"/>
</dbReference>
<evidence type="ECO:0000256" key="2">
    <source>
        <dbReference type="ARBA" id="ARBA00010107"/>
    </source>
</evidence>
<dbReference type="InterPro" id="IPR025995">
    <property type="entry name" value="Tudor-knot"/>
</dbReference>
<dbReference type="Gene3D" id="2.30.30.140">
    <property type="match status" value="1"/>
</dbReference>
<gene>
    <name evidence="16" type="ORF">JR316_001342</name>
</gene>
<dbReference type="AlphaFoldDB" id="A0A8H8CS07"/>